<protein>
    <submittedName>
        <fullName evidence="3">DUF5710 domain-containing protein</fullName>
    </submittedName>
</protein>
<feature type="region of interest" description="Disordered" evidence="1">
    <location>
        <begin position="341"/>
        <end position="362"/>
    </location>
</feature>
<feature type="domain" description="DUF5710" evidence="2">
    <location>
        <begin position="135"/>
        <end position="175"/>
    </location>
</feature>
<accession>A0ABY8WBP6</accession>
<evidence type="ECO:0000259" key="2">
    <source>
        <dbReference type="Pfam" id="PF18974"/>
    </source>
</evidence>
<evidence type="ECO:0000313" key="4">
    <source>
        <dbReference type="Proteomes" id="UP001240150"/>
    </source>
</evidence>
<sequence length="362" mass="40005">MTERLPWVLRPVDGPAGCRLPAGDEHRAWLTGHLGEALTTDTRGVHAIPRERLVHLVRGLTERFQRVDVFLDHRDGEPCGPRCRDAAGDDCVCSCLGRNHGGGEFWRRCPDVAAPALVGDSGVRRRHLISTATGRIWLDVPFEDKDEAKRNGARWDATAKRWYAPGAAAGGLARWAAKPPVSELLPHEDRGLGSGLFVDLVPSSCWFTNVRSCVAPADWERLRRMIVTRAGGRCEVCHAGPDPSAKVWLEAHERWTFDAASRVQRLGRLICLCTPCHTVTHFGLAGLRGRDREAFSHLVAVTGMTEAQAREHVEDAFRQWRERSRITWSLDLSMLTDAGITLAPPPEPGQRAAIADDTLTGH</sequence>
<keyword evidence="4" id="KW-1185">Reference proteome</keyword>
<name>A0ABY8WBP6_9ACTN</name>
<organism evidence="3 4">
    <name type="scientific">Actinoplanes oblitus</name>
    <dbReference type="NCBI Taxonomy" id="3040509"/>
    <lineage>
        <taxon>Bacteria</taxon>
        <taxon>Bacillati</taxon>
        <taxon>Actinomycetota</taxon>
        <taxon>Actinomycetes</taxon>
        <taxon>Micromonosporales</taxon>
        <taxon>Micromonosporaceae</taxon>
        <taxon>Actinoplanes</taxon>
    </lineage>
</organism>
<gene>
    <name evidence="3" type="ORF">ACTOB_005102</name>
</gene>
<dbReference type="InterPro" id="IPR043764">
    <property type="entry name" value="DUF5710"/>
</dbReference>
<proteinExistence type="predicted"/>
<dbReference type="RefSeq" id="WP_284914343.1">
    <property type="nucleotide sequence ID" value="NZ_CP126980.1"/>
</dbReference>
<dbReference type="EMBL" id="CP126980">
    <property type="protein sequence ID" value="WIM93135.1"/>
    <property type="molecule type" value="Genomic_DNA"/>
</dbReference>
<evidence type="ECO:0000313" key="3">
    <source>
        <dbReference type="EMBL" id="WIM93135.1"/>
    </source>
</evidence>
<reference evidence="3 4" key="1">
    <citation type="submission" date="2023-06" db="EMBL/GenBank/DDBJ databases">
        <authorList>
            <person name="Yushchuk O."/>
            <person name="Binda E."/>
            <person name="Ruckert-Reed C."/>
            <person name="Fedorenko V."/>
            <person name="Kalinowski J."/>
            <person name="Marinelli F."/>
        </authorList>
    </citation>
    <scope>NUCLEOTIDE SEQUENCE [LARGE SCALE GENOMIC DNA]</scope>
    <source>
        <strain evidence="3 4">NRRL 3884</strain>
    </source>
</reference>
<dbReference type="Proteomes" id="UP001240150">
    <property type="component" value="Chromosome"/>
</dbReference>
<evidence type="ECO:0000256" key="1">
    <source>
        <dbReference type="SAM" id="MobiDB-lite"/>
    </source>
</evidence>
<dbReference type="Pfam" id="PF18974">
    <property type="entry name" value="DUF5710"/>
    <property type="match status" value="1"/>
</dbReference>